<evidence type="ECO:0000256" key="2">
    <source>
        <dbReference type="ARBA" id="ARBA00005914"/>
    </source>
</evidence>
<dbReference type="Pfam" id="PF03253">
    <property type="entry name" value="UT"/>
    <property type="match status" value="1"/>
</dbReference>
<proteinExistence type="inferred from homology"/>
<keyword evidence="5 9" id="KW-1133">Transmembrane helix</keyword>
<keyword evidence="3" id="KW-1003">Cell membrane</keyword>
<feature type="transmembrane region" description="Helical" evidence="9">
    <location>
        <begin position="88"/>
        <end position="107"/>
    </location>
</feature>
<dbReference type="InterPro" id="IPR019734">
    <property type="entry name" value="TPR_rpt"/>
</dbReference>
<feature type="transmembrane region" description="Helical" evidence="9">
    <location>
        <begin position="119"/>
        <end position="142"/>
    </location>
</feature>
<keyword evidence="4 9" id="KW-0812">Transmembrane</keyword>
<dbReference type="EMBL" id="JBHSMQ010000003">
    <property type="protein sequence ID" value="MFC5455112.1"/>
    <property type="molecule type" value="Genomic_DNA"/>
</dbReference>
<evidence type="ECO:0000256" key="6">
    <source>
        <dbReference type="ARBA" id="ARBA00023136"/>
    </source>
</evidence>
<feature type="transmembrane region" description="Helical" evidence="9">
    <location>
        <begin position="388"/>
        <end position="406"/>
    </location>
</feature>
<keyword evidence="7" id="KW-0802">TPR repeat</keyword>
<feature type="repeat" description="TPR" evidence="7">
    <location>
        <begin position="212"/>
        <end position="245"/>
    </location>
</feature>
<feature type="transmembrane region" description="Helical" evidence="9">
    <location>
        <begin position="316"/>
        <end position="334"/>
    </location>
</feature>
<organism evidence="10 11">
    <name type="scientific">Prosthecobacter fluviatilis</name>
    <dbReference type="NCBI Taxonomy" id="445931"/>
    <lineage>
        <taxon>Bacteria</taxon>
        <taxon>Pseudomonadati</taxon>
        <taxon>Verrucomicrobiota</taxon>
        <taxon>Verrucomicrobiia</taxon>
        <taxon>Verrucomicrobiales</taxon>
        <taxon>Verrucomicrobiaceae</taxon>
        <taxon>Prosthecobacter</taxon>
    </lineage>
</organism>
<feature type="transmembrane region" description="Helical" evidence="9">
    <location>
        <begin position="341"/>
        <end position="358"/>
    </location>
</feature>
<evidence type="ECO:0000313" key="10">
    <source>
        <dbReference type="EMBL" id="MFC5455112.1"/>
    </source>
</evidence>
<dbReference type="PROSITE" id="PS50005">
    <property type="entry name" value="TPR"/>
    <property type="match status" value="1"/>
</dbReference>
<dbReference type="InterPro" id="IPR004937">
    <property type="entry name" value="Urea_transporter"/>
</dbReference>
<feature type="transmembrane region" description="Helical" evidence="9">
    <location>
        <begin position="412"/>
        <end position="435"/>
    </location>
</feature>
<dbReference type="SMART" id="SM00028">
    <property type="entry name" value="TPR"/>
    <property type="match status" value="3"/>
</dbReference>
<dbReference type="Gene3D" id="1.25.40.10">
    <property type="entry name" value="Tetratricopeptide repeat domain"/>
    <property type="match status" value="1"/>
</dbReference>
<evidence type="ECO:0000256" key="3">
    <source>
        <dbReference type="ARBA" id="ARBA00022475"/>
    </source>
</evidence>
<feature type="transmembrane region" description="Helical" evidence="9">
    <location>
        <begin position="364"/>
        <end position="381"/>
    </location>
</feature>
<name>A0ABW0KQ71_9BACT</name>
<accession>A0ABW0KQ71</accession>
<evidence type="ECO:0000313" key="11">
    <source>
        <dbReference type="Proteomes" id="UP001596052"/>
    </source>
</evidence>
<comment type="caution">
    <text evidence="10">The sequence shown here is derived from an EMBL/GenBank/DDBJ whole genome shotgun (WGS) entry which is preliminary data.</text>
</comment>
<evidence type="ECO:0000256" key="7">
    <source>
        <dbReference type="PROSITE-ProRule" id="PRU00339"/>
    </source>
</evidence>
<feature type="compositionally biased region" description="Polar residues" evidence="8">
    <location>
        <begin position="486"/>
        <end position="503"/>
    </location>
</feature>
<keyword evidence="11" id="KW-1185">Reference proteome</keyword>
<feature type="region of interest" description="Disordered" evidence="8">
    <location>
        <begin position="478"/>
        <end position="503"/>
    </location>
</feature>
<dbReference type="SUPFAM" id="SSF48452">
    <property type="entry name" value="TPR-like"/>
    <property type="match status" value="1"/>
</dbReference>
<dbReference type="RefSeq" id="WP_377165872.1">
    <property type="nucleotide sequence ID" value="NZ_JBHSMQ010000003.1"/>
</dbReference>
<evidence type="ECO:0000256" key="9">
    <source>
        <dbReference type="SAM" id="Phobius"/>
    </source>
</evidence>
<gene>
    <name evidence="10" type="ORF">ACFQDI_09625</name>
</gene>
<protein>
    <submittedName>
        <fullName evidence="10">Urea transporter</fullName>
    </submittedName>
</protein>
<evidence type="ECO:0000256" key="8">
    <source>
        <dbReference type="SAM" id="MobiDB-lite"/>
    </source>
</evidence>
<evidence type="ECO:0000256" key="1">
    <source>
        <dbReference type="ARBA" id="ARBA00004651"/>
    </source>
</evidence>
<keyword evidence="6 9" id="KW-0472">Membrane</keyword>
<sequence length="503" mass="55255">MNRMLDHTLRGYGQMLVANSRITGVCVIIGLFVLSMETALMSLAGALLISAFAHWRAQDDSVLKTGLFSVNGALLGAFWHLFPQVPLWTQALATVLGCAGMAFVFVPMAERMHEKRSPYVLFSLPYVAAAWAVLTALIFFGVHDAELTRGWRELLANRFEKAEKHFLNTEVSTDMAEAYRCAGLGWSLYRRGDQPGAQTAFSRVLSLKIGVADAYDGLGWSRFRQGRYDDAALAFRRAVALDSFFADSWDGLGWCALQAGKPDEARHHFTTAALCAPFFADAYTGFAATLSGGSVQKYAKSWGGFLSSHLSQKTQFISTRVLLCWLWFFIGILWHSRTSAMVALSAVLVCVAGSWWMPVFGDPAFAINVVVLALALGGHYLRLNAKTVVWMLAVTLAMALVWEPLTGALLRLALLPLCLPFNAALLGSVAFFGWLHRRGLRDERVPIDWASCTPAQIRVFSAQKEVADGCWNRLNKADEESAQPPAVSSPQLSSEVNLKVNAQ</sequence>
<dbReference type="Pfam" id="PF13432">
    <property type="entry name" value="TPR_16"/>
    <property type="match status" value="1"/>
</dbReference>
<dbReference type="InterPro" id="IPR029020">
    <property type="entry name" value="Ammonium/urea_transptr"/>
</dbReference>
<comment type="subcellular location">
    <subcellularLocation>
        <location evidence="1">Cell membrane</location>
        <topology evidence="1">Multi-pass membrane protein</topology>
    </subcellularLocation>
</comment>
<evidence type="ECO:0000256" key="5">
    <source>
        <dbReference type="ARBA" id="ARBA00022989"/>
    </source>
</evidence>
<evidence type="ECO:0000256" key="4">
    <source>
        <dbReference type="ARBA" id="ARBA00022692"/>
    </source>
</evidence>
<reference evidence="11" key="1">
    <citation type="journal article" date="2019" name="Int. J. Syst. Evol. Microbiol.">
        <title>The Global Catalogue of Microorganisms (GCM) 10K type strain sequencing project: providing services to taxonomists for standard genome sequencing and annotation.</title>
        <authorList>
            <consortium name="The Broad Institute Genomics Platform"/>
            <consortium name="The Broad Institute Genome Sequencing Center for Infectious Disease"/>
            <person name="Wu L."/>
            <person name="Ma J."/>
        </authorList>
    </citation>
    <scope>NUCLEOTIDE SEQUENCE [LARGE SCALE GENOMIC DNA]</scope>
    <source>
        <strain evidence="11">CGMCC 4.1469</strain>
    </source>
</reference>
<dbReference type="Gene3D" id="1.10.3430.10">
    <property type="entry name" value="Ammonium transporter AmtB like domains"/>
    <property type="match status" value="2"/>
</dbReference>
<comment type="similarity">
    <text evidence="2">Belongs to the urea transporter family.</text>
</comment>
<dbReference type="Proteomes" id="UP001596052">
    <property type="component" value="Unassembled WGS sequence"/>
</dbReference>
<dbReference type="InterPro" id="IPR011990">
    <property type="entry name" value="TPR-like_helical_dom_sf"/>
</dbReference>